<evidence type="ECO:0000256" key="1">
    <source>
        <dbReference type="SAM" id="MobiDB-lite"/>
    </source>
</evidence>
<evidence type="ECO:0000313" key="3">
    <source>
        <dbReference type="Proteomes" id="UP000184292"/>
    </source>
</evidence>
<dbReference type="RefSeq" id="WP_073329348.1">
    <property type="nucleotide sequence ID" value="NZ_FQYO01000003.1"/>
</dbReference>
<sequence>MNDILPEAVRKGLEEARVAMLRKSNRLCVHDGDNVFRLRRIWDGGFSLDAAGAPLLRGHVALYDGPRHVADCLVIGSEEAEGERLYEYKRQTAALDRPPLDYAPDSERPAGLIPRLL</sequence>
<name>A0A1M6EGH2_9RHOB</name>
<organism evidence="2 3">
    <name type="scientific">Wenxinia saemankumensis</name>
    <dbReference type="NCBI Taxonomy" id="1447782"/>
    <lineage>
        <taxon>Bacteria</taxon>
        <taxon>Pseudomonadati</taxon>
        <taxon>Pseudomonadota</taxon>
        <taxon>Alphaproteobacteria</taxon>
        <taxon>Rhodobacterales</taxon>
        <taxon>Roseobacteraceae</taxon>
        <taxon>Wenxinia</taxon>
    </lineage>
</organism>
<dbReference type="Proteomes" id="UP000184292">
    <property type="component" value="Unassembled WGS sequence"/>
</dbReference>
<dbReference type="OrthoDB" id="7658488at2"/>
<gene>
    <name evidence="2" type="ORF">SAMN05444417_1990</name>
</gene>
<keyword evidence="3" id="KW-1185">Reference proteome</keyword>
<dbReference type="AlphaFoldDB" id="A0A1M6EGH2"/>
<feature type="region of interest" description="Disordered" evidence="1">
    <location>
        <begin position="97"/>
        <end position="117"/>
    </location>
</feature>
<accession>A0A1M6EGH2</accession>
<proteinExistence type="predicted"/>
<evidence type="ECO:0000313" key="2">
    <source>
        <dbReference type="EMBL" id="SHI84617.1"/>
    </source>
</evidence>
<dbReference type="EMBL" id="FQYO01000003">
    <property type="protein sequence ID" value="SHI84617.1"/>
    <property type="molecule type" value="Genomic_DNA"/>
</dbReference>
<reference evidence="2 3" key="1">
    <citation type="submission" date="2016-11" db="EMBL/GenBank/DDBJ databases">
        <authorList>
            <person name="Jaros S."/>
            <person name="Januszkiewicz K."/>
            <person name="Wedrychowicz H."/>
        </authorList>
    </citation>
    <scope>NUCLEOTIDE SEQUENCE [LARGE SCALE GENOMIC DNA]</scope>
    <source>
        <strain evidence="2 3">DSM 100565</strain>
    </source>
</reference>
<dbReference type="STRING" id="1447782.SAMN05444417_1990"/>
<protein>
    <submittedName>
        <fullName evidence="2">Uncharacterized protein</fullName>
    </submittedName>
</protein>